<dbReference type="InterPro" id="IPR048278">
    <property type="entry name" value="PFN"/>
</dbReference>
<dbReference type="InParanoid" id="A0A1S3J5R9"/>
<proteinExistence type="predicted"/>
<dbReference type="RefSeq" id="XP_013405740.1">
    <property type="nucleotide sequence ID" value="XM_013550286.1"/>
</dbReference>
<dbReference type="InterPro" id="IPR036140">
    <property type="entry name" value="PFN_sf"/>
</dbReference>
<dbReference type="SUPFAM" id="SSF55770">
    <property type="entry name" value="Profilin (actin-binding protein)"/>
    <property type="match status" value="1"/>
</dbReference>
<accession>A0A1S3J5R9</accession>
<gene>
    <name evidence="2" type="primary">LOC106170429</name>
</gene>
<evidence type="ECO:0000313" key="2">
    <source>
        <dbReference type="RefSeq" id="XP_013405740.1"/>
    </source>
</evidence>
<evidence type="ECO:0000313" key="1">
    <source>
        <dbReference type="Proteomes" id="UP000085678"/>
    </source>
</evidence>
<dbReference type="Proteomes" id="UP000085678">
    <property type="component" value="Unplaced"/>
</dbReference>
<dbReference type="AlphaFoldDB" id="A0A1S3J5R9"/>
<dbReference type="GeneID" id="106170429"/>
<organism evidence="1 2">
    <name type="scientific">Lingula anatina</name>
    <name type="common">Brachiopod</name>
    <name type="synonym">Lingula unguis</name>
    <dbReference type="NCBI Taxonomy" id="7574"/>
    <lineage>
        <taxon>Eukaryota</taxon>
        <taxon>Metazoa</taxon>
        <taxon>Spiralia</taxon>
        <taxon>Lophotrochozoa</taxon>
        <taxon>Brachiopoda</taxon>
        <taxon>Linguliformea</taxon>
        <taxon>Lingulata</taxon>
        <taxon>Lingulida</taxon>
        <taxon>Linguloidea</taxon>
        <taxon>Lingulidae</taxon>
        <taxon>Lingula</taxon>
    </lineage>
</organism>
<protein>
    <submittedName>
        <fullName evidence="2">Uncharacterized protein LOC106170429 isoform X1</fullName>
    </submittedName>
</protein>
<reference evidence="2" key="1">
    <citation type="submission" date="2025-08" db="UniProtKB">
        <authorList>
            <consortium name="RefSeq"/>
        </authorList>
    </citation>
    <scope>IDENTIFICATION</scope>
    <source>
        <tissue evidence="2">Gonads</tissue>
    </source>
</reference>
<dbReference type="KEGG" id="lak:106170429"/>
<sequence length="159" mass="18125">MLNYTARESCSKNYETCMNKMSALPWETFIQANLLATGVVNGVAVLTKSGQCAFLHGRLYNLEKVNWKQFLEIFQYSSEKHNDQIFENGFRLQFPGQREIQYKVYQKTYCSAYATSQGNQEGLIVCNLPYGILISTFSYPQVAAVAVKVVENFCDKLRA</sequence>
<dbReference type="OMA" id="CTYTHRE"/>
<dbReference type="Pfam" id="PF00235">
    <property type="entry name" value="Profilin"/>
    <property type="match status" value="1"/>
</dbReference>
<keyword evidence="1" id="KW-1185">Reference proteome</keyword>
<dbReference type="GO" id="GO:0003779">
    <property type="term" value="F:actin binding"/>
    <property type="evidence" value="ECO:0007669"/>
    <property type="project" value="InterPro"/>
</dbReference>
<dbReference type="OrthoDB" id="5946457at2759"/>
<dbReference type="Gene3D" id="3.30.450.30">
    <property type="entry name" value="Dynein light chain 2a, cytoplasmic"/>
    <property type="match status" value="1"/>
</dbReference>
<name>A0A1S3J5R9_LINAN</name>